<evidence type="ECO:0000256" key="4">
    <source>
        <dbReference type="ARBA" id="ARBA00023139"/>
    </source>
</evidence>
<dbReference type="OrthoDB" id="2515046at2"/>
<organism evidence="6 7">
    <name type="scientific">Kineococcus rhizosphaerae</name>
    <dbReference type="NCBI Taxonomy" id="559628"/>
    <lineage>
        <taxon>Bacteria</taxon>
        <taxon>Bacillati</taxon>
        <taxon>Actinomycetota</taxon>
        <taxon>Actinomycetes</taxon>
        <taxon>Kineosporiales</taxon>
        <taxon>Kineosporiaceae</taxon>
        <taxon>Kineococcus</taxon>
    </lineage>
</organism>
<dbReference type="Gene3D" id="3.40.190.10">
    <property type="entry name" value="Periplasmic binding protein-like II"/>
    <property type="match status" value="1"/>
</dbReference>
<protein>
    <submittedName>
        <fullName evidence="6">Carbohydrate ABC transporter substrate-binding protein (CUT1 family)</fullName>
    </submittedName>
</protein>
<sequence>MSAPTNAWNSANPDTPVTFQKLPSKAEYFSKLSAATGAGSGAPDVVQVDYSSIPFSAVEKLVRDVSSDTADLKSQFPQAAWSQVQLAGGTYGVPQDIAPMVLFYRKDLFDANGLKAPTTWAEYETAARTLKAALPQSFMCSFASNGAAWLAGLCWQDGARWFEAQNSAWKVDLDDTQSLEVAKFWQSLIDEKLVKGDQNWQPAWFKGLADGTYLTWIGPSWGTAALKTNAPDLAGKWAVAPLPQWESGADTAAYWGGSALSVTAASTKPAAALKFITWLNTSEEAATLLNTELGVYLASRNGSNIKAFATPDAYFGGQVLNDVYDANSKANPWTWGPTQTDTEAAVNDGLQKVLNAATTVPQVLANAETTTKTSLTNKGLAVV</sequence>
<name>A0A2T0QR79_9ACTN</name>
<keyword evidence="1" id="KW-1003">Cell membrane</keyword>
<dbReference type="AlphaFoldDB" id="A0A2T0QR79"/>
<dbReference type="PANTHER" id="PTHR43649:SF33">
    <property type="entry name" value="POLYGALACTURONAN_RHAMNOGALACTURONAN-BINDING PROTEIN YTCQ"/>
    <property type="match status" value="1"/>
</dbReference>
<reference evidence="6 7" key="1">
    <citation type="submission" date="2018-03" db="EMBL/GenBank/DDBJ databases">
        <title>Genomic Encyclopedia of Archaeal and Bacterial Type Strains, Phase II (KMG-II): from individual species to whole genera.</title>
        <authorList>
            <person name="Goeker M."/>
        </authorList>
    </citation>
    <scope>NUCLEOTIDE SEQUENCE [LARGE SCALE GENOMIC DNA]</scope>
    <source>
        <strain evidence="6 7">DSM 19711</strain>
    </source>
</reference>
<dbReference type="PANTHER" id="PTHR43649">
    <property type="entry name" value="ARABINOSE-BINDING PROTEIN-RELATED"/>
    <property type="match status" value="1"/>
</dbReference>
<dbReference type="RefSeq" id="WP_106215653.1">
    <property type="nucleotide sequence ID" value="NZ_PVZF01000029.1"/>
</dbReference>
<keyword evidence="7" id="KW-1185">Reference proteome</keyword>
<keyword evidence="2" id="KW-0732">Signal</keyword>
<accession>A0A2T0QR79</accession>
<evidence type="ECO:0000256" key="3">
    <source>
        <dbReference type="ARBA" id="ARBA00023136"/>
    </source>
</evidence>
<dbReference type="InterPro" id="IPR006059">
    <property type="entry name" value="SBP"/>
</dbReference>
<evidence type="ECO:0000313" key="7">
    <source>
        <dbReference type="Proteomes" id="UP000238083"/>
    </source>
</evidence>
<evidence type="ECO:0000313" key="6">
    <source>
        <dbReference type="EMBL" id="PRY07333.1"/>
    </source>
</evidence>
<dbReference type="InterPro" id="IPR050490">
    <property type="entry name" value="Bact_solute-bd_prot1"/>
</dbReference>
<keyword evidence="4" id="KW-0564">Palmitate</keyword>
<dbReference type="Proteomes" id="UP000238083">
    <property type="component" value="Unassembled WGS sequence"/>
</dbReference>
<evidence type="ECO:0000256" key="2">
    <source>
        <dbReference type="ARBA" id="ARBA00022729"/>
    </source>
</evidence>
<gene>
    <name evidence="6" type="ORF">CLV37_1299</name>
</gene>
<dbReference type="EMBL" id="PVZF01000029">
    <property type="protein sequence ID" value="PRY07333.1"/>
    <property type="molecule type" value="Genomic_DNA"/>
</dbReference>
<proteinExistence type="predicted"/>
<evidence type="ECO:0000256" key="1">
    <source>
        <dbReference type="ARBA" id="ARBA00022475"/>
    </source>
</evidence>
<evidence type="ECO:0000256" key="5">
    <source>
        <dbReference type="ARBA" id="ARBA00023288"/>
    </source>
</evidence>
<comment type="caution">
    <text evidence="6">The sequence shown here is derived from an EMBL/GenBank/DDBJ whole genome shotgun (WGS) entry which is preliminary data.</text>
</comment>
<keyword evidence="5" id="KW-0449">Lipoprotein</keyword>
<keyword evidence="3" id="KW-0472">Membrane</keyword>
<dbReference type="SUPFAM" id="SSF53850">
    <property type="entry name" value="Periplasmic binding protein-like II"/>
    <property type="match status" value="1"/>
</dbReference>
<dbReference type="Pfam" id="PF01547">
    <property type="entry name" value="SBP_bac_1"/>
    <property type="match status" value="1"/>
</dbReference>